<dbReference type="InterPro" id="IPR003653">
    <property type="entry name" value="Peptidase_C48_C"/>
</dbReference>
<evidence type="ECO:0000256" key="1">
    <source>
        <dbReference type="ARBA" id="ARBA00022670"/>
    </source>
</evidence>
<dbReference type="AlphaFoldDB" id="A0A6C0CY43"/>
<keyword evidence="2" id="KW-0378">Hydrolase</keyword>
<evidence type="ECO:0000259" key="3">
    <source>
        <dbReference type="PROSITE" id="PS50600"/>
    </source>
</evidence>
<dbReference type="Gene3D" id="3.40.395.10">
    <property type="entry name" value="Adenoviral Proteinase, Chain A"/>
    <property type="match status" value="1"/>
</dbReference>
<dbReference type="PROSITE" id="PS50600">
    <property type="entry name" value="ULP_PROTEASE"/>
    <property type="match status" value="1"/>
</dbReference>
<name>A0A6C0CY43_9ZZZZ</name>
<evidence type="ECO:0000256" key="2">
    <source>
        <dbReference type="ARBA" id="ARBA00022801"/>
    </source>
</evidence>
<accession>A0A6C0CY43</accession>
<dbReference type="EMBL" id="MN739508">
    <property type="protein sequence ID" value="QHT09082.1"/>
    <property type="molecule type" value="Genomic_DNA"/>
</dbReference>
<reference evidence="4" key="1">
    <citation type="journal article" date="2020" name="Nature">
        <title>Giant virus diversity and host interactions through global metagenomics.</title>
        <authorList>
            <person name="Schulz F."/>
            <person name="Roux S."/>
            <person name="Paez-Espino D."/>
            <person name="Jungbluth S."/>
            <person name="Walsh D.A."/>
            <person name="Denef V.J."/>
            <person name="McMahon K.D."/>
            <person name="Konstantinidis K.T."/>
            <person name="Eloe-Fadrosh E.A."/>
            <person name="Kyrpides N.C."/>
            <person name="Woyke T."/>
        </authorList>
    </citation>
    <scope>NUCLEOTIDE SEQUENCE</scope>
    <source>
        <strain evidence="4">GVMAG-M-3300023110-24</strain>
    </source>
</reference>
<dbReference type="GO" id="GO:0006508">
    <property type="term" value="P:proteolysis"/>
    <property type="evidence" value="ECO:0007669"/>
    <property type="project" value="UniProtKB-KW"/>
</dbReference>
<dbReference type="Pfam" id="PF02902">
    <property type="entry name" value="Peptidase_C48"/>
    <property type="match status" value="1"/>
</dbReference>
<evidence type="ECO:0000313" key="4">
    <source>
        <dbReference type="EMBL" id="QHT09082.1"/>
    </source>
</evidence>
<organism evidence="4">
    <name type="scientific">viral metagenome</name>
    <dbReference type="NCBI Taxonomy" id="1070528"/>
    <lineage>
        <taxon>unclassified sequences</taxon>
        <taxon>metagenomes</taxon>
        <taxon>organismal metagenomes</taxon>
    </lineage>
</organism>
<keyword evidence="1" id="KW-0645">Protease</keyword>
<feature type="domain" description="Ubiquitin-like protease family profile" evidence="3">
    <location>
        <begin position="73"/>
        <end position="246"/>
    </location>
</feature>
<dbReference type="InterPro" id="IPR038765">
    <property type="entry name" value="Papain-like_cys_pep_sf"/>
</dbReference>
<sequence length="276" mass="33083">MYNKDSCSPISKKHSDNIYSCLNIKLINKLAKILNIKKNKNIKILYDNISKKIKNITNCKQEACWITINNIIRNLSKKELEEFKDMFKPMMPKSWYKNKNEWLNTLDIENVLNQYQKTDNKLYFYGAMPSDYYNKNVCNIYKLCKINIDELIRNGIEKIAIVFNTDESDKPGKHWVSIYIDLKGRNSGYPSIYYFDSVGDKPNKNINMFISKVRKQKKMNYYYNDMKHQIKNTECGIYSLHFIVYMINNGNFMKYIKNIKNDDYIQKFRNFFYNKL</sequence>
<proteinExistence type="predicted"/>
<dbReference type="GO" id="GO:0008234">
    <property type="term" value="F:cysteine-type peptidase activity"/>
    <property type="evidence" value="ECO:0007669"/>
    <property type="project" value="InterPro"/>
</dbReference>
<dbReference type="SUPFAM" id="SSF54001">
    <property type="entry name" value="Cysteine proteinases"/>
    <property type="match status" value="1"/>
</dbReference>
<protein>
    <recommendedName>
        <fullName evidence="3">Ubiquitin-like protease family profile domain-containing protein</fullName>
    </recommendedName>
</protein>